<dbReference type="GO" id="GO:0005525">
    <property type="term" value="F:GTP binding"/>
    <property type="evidence" value="ECO:0007669"/>
    <property type="project" value="UniProtKB-KW"/>
</dbReference>
<dbReference type="InterPro" id="IPR036388">
    <property type="entry name" value="WH-like_DNA-bd_sf"/>
</dbReference>
<dbReference type="InterPro" id="IPR004535">
    <property type="entry name" value="Transl_elong_SelB"/>
</dbReference>
<dbReference type="Gene3D" id="2.40.30.10">
    <property type="entry name" value="Translation factors"/>
    <property type="match status" value="1"/>
</dbReference>
<evidence type="ECO:0000256" key="3">
    <source>
        <dbReference type="ARBA" id="ARBA00022490"/>
    </source>
</evidence>
<dbReference type="STRING" id="1503961.SAMN05421736_112141"/>
<dbReference type="InterPro" id="IPR057335">
    <property type="entry name" value="Beta-barrel_SelB"/>
</dbReference>
<dbReference type="GO" id="GO:0005737">
    <property type="term" value="C:cytoplasm"/>
    <property type="evidence" value="ECO:0007669"/>
    <property type="project" value="UniProtKB-SubCell"/>
</dbReference>
<evidence type="ECO:0000313" key="10">
    <source>
        <dbReference type="EMBL" id="SDZ43153.1"/>
    </source>
</evidence>
<keyword evidence="5" id="KW-0648">Protein biosynthesis</keyword>
<name>A0A1H3SYG4_9BACI</name>
<reference evidence="11" key="1">
    <citation type="submission" date="2016-10" db="EMBL/GenBank/DDBJ databases">
        <authorList>
            <person name="Varghese N."/>
            <person name="Submissions S."/>
        </authorList>
    </citation>
    <scope>NUCLEOTIDE SEQUENCE [LARGE SCALE GENOMIC DNA]</scope>
    <source>
        <strain evidence="11">SP</strain>
    </source>
</reference>
<dbReference type="GO" id="GO:0001514">
    <property type="term" value="P:selenocysteine incorporation"/>
    <property type="evidence" value="ECO:0007669"/>
    <property type="project" value="InterPro"/>
</dbReference>
<feature type="domain" description="Tr-type G" evidence="9">
    <location>
        <begin position="3"/>
        <end position="175"/>
    </location>
</feature>
<dbReference type="Proteomes" id="UP000198935">
    <property type="component" value="Unassembled WGS sequence"/>
</dbReference>
<dbReference type="PRINTS" id="PR00315">
    <property type="entry name" value="ELONGATNFCT"/>
</dbReference>
<dbReference type="SUPFAM" id="SSF52540">
    <property type="entry name" value="P-loop containing nucleoside triphosphate hydrolases"/>
    <property type="match status" value="1"/>
</dbReference>
<organism evidence="10 11">
    <name type="scientific">Evansella caseinilytica</name>
    <dbReference type="NCBI Taxonomy" id="1503961"/>
    <lineage>
        <taxon>Bacteria</taxon>
        <taxon>Bacillati</taxon>
        <taxon>Bacillota</taxon>
        <taxon>Bacilli</taxon>
        <taxon>Bacillales</taxon>
        <taxon>Bacillaceae</taxon>
        <taxon>Evansella</taxon>
    </lineage>
</organism>
<dbReference type="InterPro" id="IPR009001">
    <property type="entry name" value="Transl_elong_EF1A/Init_IF2_C"/>
</dbReference>
<dbReference type="GO" id="GO:0003723">
    <property type="term" value="F:RNA binding"/>
    <property type="evidence" value="ECO:0007669"/>
    <property type="project" value="InterPro"/>
</dbReference>
<evidence type="ECO:0000256" key="2">
    <source>
        <dbReference type="ARBA" id="ARBA00015953"/>
    </source>
</evidence>
<evidence type="ECO:0000256" key="5">
    <source>
        <dbReference type="ARBA" id="ARBA00022917"/>
    </source>
</evidence>
<comment type="function">
    <text evidence="7">Translation factor necessary for the incorporation of selenocysteine into proteins. It probably replaces EF-Tu for the insertion of selenocysteine directed by the UGA codon. SelB binds GTP and GDP.</text>
</comment>
<dbReference type="InterPro" id="IPR027417">
    <property type="entry name" value="P-loop_NTPase"/>
</dbReference>
<keyword evidence="11" id="KW-1185">Reference proteome</keyword>
<evidence type="ECO:0000256" key="4">
    <source>
        <dbReference type="ARBA" id="ARBA00022741"/>
    </source>
</evidence>
<dbReference type="EMBL" id="FNPI01000012">
    <property type="protein sequence ID" value="SDZ43153.1"/>
    <property type="molecule type" value="Genomic_DNA"/>
</dbReference>
<evidence type="ECO:0000259" key="9">
    <source>
        <dbReference type="PROSITE" id="PS51722"/>
    </source>
</evidence>
<evidence type="ECO:0000256" key="7">
    <source>
        <dbReference type="ARBA" id="ARBA00025526"/>
    </source>
</evidence>
<dbReference type="InterPro" id="IPR004161">
    <property type="entry name" value="EFTu-like_2"/>
</dbReference>
<dbReference type="Pfam" id="PF03144">
    <property type="entry name" value="GTP_EFTU_D2"/>
    <property type="match status" value="1"/>
</dbReference>
<accession>A0A1H3SYG4</accession>
<protein>
    <recommendedName>
        <fullName evidence="2">Selenocysteine-specific elongation factor</fullName>
    </recommendedName>
    <alternativeName>
        <fullName evidence="8">SelB translation factor</fullName>
    </alternativeName>
</protein>
<dbReference type="GO" id="GO:0003924">
    <property type="term" value="F:GTPase activity"/>
    <property type="evidence" value="ECO:0007669"/>
    <property type="project" value="InterPro"/>
</dbReference>
<dbReference type="CDD" id="cd04171">
    <property type="entry name" value="SelB"/>
    <property type="match status" value="1"/>
</dbReference>
<dbReference type="InterPro" id="IPR005225">
    <property type="entry name" value="Small_GTP-bd"/>
</dbReference>
<dbReference type="GO" id="GO:0003746">
    <property type="term" value="F:translation elongation factor activity"/>
    <property type="evidence" value="ECO:0007669"/>
    <property type="project" value="UniProtKB-KW"/>
</dbReference>
<dbReference type="InterPro" id="IPR000795">
    <property type="entry name" value="T_Tr_GTP-bd_dom"/>
</dbReference>
<dbReference type="InterPro" id="IPR009000">
    <property type="entry name" value="Transl_B-barrel_sf"/>
</dbReference>
<dbReference type="InterPro" id="IPR031157">
    <property type="entry name" value="G_TR_CS"/>
</dbReference>
<keyword evidence="3" id="KW-0963">Cytoplasm</keyword>
<dbReference type="CDD" id="cd03696">
    <property type="entry name" value="SelB_II"/>
    <property type="match status" value="1"/>
</dbReference>
<dbReference type="Gene3D" id="3.40.50.300">
    <property type="entry name" value="P-loop containing nucleotide triphosphate hydrolases"/>
    <property type="match status" value="1"/>
</dbReference>
<comment type="subcellular location">
    <subcellularLocation>
        <location evidence="1">Cytoplasm</location>
    </subcellularLocation>
</comment>
<dbReference type="Pfam" id="PF09106">
    <property type="entry name" value="WHD_2nd_SelB"/>
    <property type="match status" value="1"/>
</dbReference>
<proteinExistence type="predicted"/>
<dbReference type="PANTHER" id="PTHR43721:SF22">
    <property type="entry name" value="ELONGATION FACTOR TU, MITOCHONDRIAL"/>
    <property type="match status" value="1"/>
</dbReference>
<dbReference type="PROSITE" id="PS51722">
    <property type="entry name" value="G_TR_2"/>
    <property type="match status" value="1"/>
</dbReference>
<dbReference type="InterPro" id="IPR015190">
    <property type="entry name" value="Elong_fac_SelB-wing-hlx_typ-2"/>
</dbReference>
<dbReference type="Pfam" id="PF00009">
    <property type="entry name" value="GTP_EFTU"/>
    <property type="match status" value="1"/>
</dbReference>
<dbReference type="SUPFAM" id="SSF50447">
    <property type="entry name" value="Translation proteins"/>
    <property type="match status" value="1"/>
</dbReference>
<dbReference type="AlphaFoldDB" id="A0A1H3SYG4"/>
<dbReference type="Pfam" id="PF25461">
    <property type="entry name" value="Beta-barrel_SelB"/>
    <property type="match status" value="1"/>
</dbReference>
<dbReference type="NCBIfam" id="TIGR00475">
    <property type="entry name" value="selB"/>
    <property type="match status" value="1"/>
</dbReference>
<dbReference type="SUPFAM" id="SSF46785">
    <property type="entry name" value="Winged helix' DNA-binding domain"/>
    <property type="match status" value="1"/>
</dbReference>
<dbReference type="Gene3D" id="1.10.10.10">
    <property type="entry name" value="Winged helix-like DNA-binding domain superfamily/Winged helix DNA-binding domain"/>
    <property type="match status" value="1"/>
</dbReference>
<dbReference type="Gene3D" id="1.10.10.2770">
    <property type="match status" value="1"/>
</dbReference>
<dbReference type="InterPro" id="IPR050055">
    <property type="entry name" value="EF-Tu_GTPase"/>
</dbReference>
<evidence type="ECO:0000256" key="1">
    <source>
        <dbReference type="ARBA" id="ARBA00004496"/>
    </source>
</evidence>
<evidence type="ECO:0000313" key="11">
    <source>
        <dbReference type="Proteomes" id="UP000198935"/>
    </source>
</evidence>
<dbReference type="PANTHER" id="PTHR43721">
    <property type="entry name" value="ELONGATION FACTOR TU-RELATED"/>
    <property type="match status" value="1"/>
</dbReference>
<dbReference type="InterPro" id="IPR015191">
    <property type="entry name" value="SelB_WHD4"/>
</dbReference>
<dbReference type="NCBIfam" id="TIGR00231">
    <property type="entry name" value="small_GTP"/>
    <property type="match status" value="1"/>
</dbReference>
<evidence type="ECO:0000256" key="8">
    <source>
        <dbReference type="ARBA" id="ARBA00031615"/>
    </source>
</evidence>
<keyword evidence="10" id="KW-0251">Elongation factor</keyword>
<dbReference type="SUPFAM" id="SSF50465">
    <property type="entry name" value="EF-Tu/eEF-1alpha/eIF2-gamma C-terminal domain"/>
    <property type="match status" value="1"/>
</dbReference>
<dbReference type="PROSITE" id="PS00301">
    <property type="entry name" value="G_TR_1"/>
    <property type="match status" value="1"/>
</dbReference>
<dbReference type="OrthoDB" id="9804504at2"/>
<dbReference type="CDD" id="cd15491">
    <property type="entry name" value="selB_III"/>
    <property type="match status" value="1"/>
</dbReference>
<keyword evidence="4" id="KW-0547">Nucleotide-binding</keyword>
<keyword evidence="6" id="KW-0342">GTP-binding</keyword>
<gene>
    <name evidence="10" type="ORF">SAMN05421736_112141</name>
</gene>
<dbReference type="Pfam" id="PF09107">
    <property type="entry name" value="WHD_3rd_SelB"/>
    <property type="match status" value="1"/>
</dbReference>
<dbReference type="InterPro" id="IPR036390">
    <property type="entry name" value="WH_DNA-bd_sf"/>
</dbReference>
<sequence length="638" mass="70831">MTKRFYTIGVAGHIDHGKTTLTKALTSIDTDRLKEEQERGISIELGYAPLRLGDDVQVSIIDVPGHERFIRQMIAGVAGIDLVLLVVAADEGIMPQTVEHLDILQLLGIQNGMIVVTKTDQVEAELIDLIKLEITEQVKGTFMQPAEVFFVDSISKKGIAALQQRLQSCLQNVPMRDASGPFRLPIDQVFTIHGQGTIVRGTVFEGEVREGEILELLPLGKKVRARQLQVHHQRRPLSRAGQRTAVNLGGISASEVKRGDVLVSTEGYCVTTALDVALDTLPSINYPLKQRGNIKLHLGTAEVFGKIVLFDRNELAGGGEVLCQLRLDTPVVAKRGDRFILRRPSPVETVGGGTVIDPRGEKHAFGEATITMLSRKKEGSPSERLVETLKIRKALPDSELIQEAGLTETEGMEQIKNLVQEGTVLRLASLLVYKGTYNDIAEVMKAEVTRYHEHFPLRPGINKAEISQKLSAYGAVLAEAVVEKTLSAGVFQRKGQSIAANCFVPGYPRQWEIRMKQVEAILEQQGLEVEDFQSIVDQAGVPGIWQEELRHYLLRTERAVDLGDKHLVWKTAFDDSVARLRRQAPPHFHLQDAKAVLKLSRKYLVPLLEQMDAQGLTKRSENGRMWIDHFNPSKLPNS</sequence>
<evidence type="ECO:0000256" key="6">
    <source>
        <dbReference type="ARBA" id="ARBA00023134"/>
    </source>
</evidence>